<dbReference type="InterPro" id="IPR023366">
    <property type="entry name" value="ATP_synth_asu-like_sf"/>
</dbReference>
<feature type="domain" description="Rhodanese" evidence="1">
    <location>
        <begin position="339"/>
        <end position="376"/>
    </location>
</feature>
<dbReference type="InterPro" id="IPR001763">
    <property type="entry name" value="Rhodanese-like_dom"/>
</dbReference>
<proteinExistence type="predicted"/>
<evidence type="ECO:0000313" key="3">
    <source>
        <dbReference type="Proteomes" id="UP000225808"/>
    </source>
</evidence>
<dbReference type="EMBL" id="KX349298">
    <property type="protein sequence ID" value="AOO13202.1"/>
    <property type="molecule type" value="Genomic_DNA"/>
</dbReference>
<dbReference type="Gene3D" id="2.60.120.200">
    <property type="match status" value="2"/>
</dbReference>
<gene>
    <name evidence="2" type="ORF">LIS021110_088</name>
</gene>
<evidence type="ECO:0000313" key="2">
    <source>
        <dbReference type="EMBL" id="AOO13202.1"/>
    </source>
</evidence>
<name>A0A1D7SI41_9CAUD</name>
<sequence length="6198" mass="668356">MNIELNKVSRAIKQQVPEFIDRDHGQFVKFLEYYYKSQEKTGLSYNILNNITNYLDIDEYDLRTLSGGAYLLEDVTATDKTIVVEDVNGFVEEDGTILIGDEIIFYEKAVKSPNIAITDGLSYDNFRNKWVELVNLFFAYDSSTVRFSLRTGQQPISPPSANHLIVTTYGRVLIPDVDYQIDGTDIVFSQAPRTATPSDSIGNTSIFYLKGFSQNTIIQIDSIQSNFDGTKREFPLLRTNGAVTNTYKPVLTEYTIVVKEDQLLVPNEDYSIFDTTIIFKNAPAEFDTCYIASLEAPIPSFGSGASAIAEVTDGSISRILTTNSGTGYKIENPPAIKIGGGSGFGATAIAEVSGISTMRLLDGGRGYSETNPPTVVIEDPGNGGLTSQIKATVEDGHVTTLDLLSSGSNYTTIPRVSFVDPGGATISDCTVSSGEINPNSVTLLTPGQGYSTAPTVYVDAPTGPDGIQAQITATINSEGQVDTITVNNPGRGYLVVPRIAIVDPTQAQILEVRVDNLGRVIGIDILSGGIGFEDIPSIYIVDNRKDLAGNSIGGSGATASASIFNGRITDINITNFGSGYDQNNPPKVYIQRPPVAQASVEIAFSGITGYHIIEPGRNYTKSQFTGCARGCAGPIGFDSLGNLKFSQGTSAVAHSVIEGSKVDCLDGLFLKKMLTKFVDQFMPDLPYLDYEKIDVNNVIKNIRDFYITKGTSKAVSYLFKILYGEQIDVSYPRDQIIKPSSATWAVDTIVRAIILDGNPEDLRDGLIVQEADLVDTNVTNAQALVENYLTIQTSQFVIYELILAEETISGKFSIPYKTLLVEGIDEVDGIITVDSTVGWPERNGEIIVGNELIQYKEKSLNQFIECTRSLNGVVEDWDAGTQVKSNFQIYANKGQTNQVQLEILGIAEAGSTVLTDTGSYYLAGDKLTVAKLGATGERPQLDSWVYNVKKLVGITSISGDTRVATAYSDVDHGLLVGDNVTIYGANPVVYNGQFTVIAINKDNRKEFQYETLTDTGNITPQGTILASIDLNKGKSTDANIFNQIKDYTTNIQNTFFNDSYVYIASTGLPNYNIGPFGASALIPGNQRKLNRFPLTIQTISTKTTIPPGPIGTFVNGVSVWSYKSTEKKTYGPITSISVTESGSDYDADSPPVMTIETAEGQSGSGAKAKVVVDGALTAIEVVTQGTGYTKIPLVSIVGGGGVGAAATAIVTQGRVTQVLVTNPGTGYTSRPVITISGGGGSGATAEAKVRGPIKQVNIDSGGVDYTSKPIITLSSGEGAVAQAIITNGRIISIAIVNAGQGYTTAPNVVIGGEGFGAVARAIIDTDGENAGRVTSIEIINKGIAYVQGTTTIDLISVGQSAQFDSEVFQWTYNLRETVETDTANGGVFSGYNNQYGGEYAHLSNPQRLRYVLGDNIIQNPSGQLTESENVEHSPIIGWAFDGNPIYGPYGYDDPTDQGSEIQRVITSYRLKENLVYNALTNPSPIRTSGPPLSVNAGGQFIEDYEYVFGLGDLDQYNGRFCKTPEYPDGTYAYFVTVDASENGIPQFPYIMGPAWNSIVDTWNLSRDSVQQNIPEGIIRFRDPYEKVDIDVIRQPNVATDNLTTELGDVLLFEPEDVDGDGTISADETNNPQQILEESKLELFDYFPSVNLDSRVDIEVETTTKFEDAQVTGFIVENPGKSYQVNDRLVFDDTDTGGSGASGEISTIRGKAISSYSFETINDRPYGVITTSEPHEIEIGDKVQVAYNAQLDDSNKVLKVKVIDGIESLNVTQIGTGYNDDVPIEVQIDGDGIDAEIEPVINTTTGAVSSFNIINSGSDFTTNPRIIVSHPQVLKKTDYYLTSFSNNEYTKVCDTIVLDNKITYICGETKNTSGETIGFVAKLSSTGAKQWERTYASTTPAVSGEKFCSFKKIAYYNNRVFVVGETKPNQTVQNAYNPDIVFCRFDEAVDGLSATLGFQRGIGGISGATRADHVDSLAQYSDNRFAIAGHTNTNSPYADDAFIALVSDVGEFVIKRKISSTNKSEKIVDMVIRAPYIYALMEIAPNASSSETTFAISKMEVESFGITSIWTKEYTQIGNWFKNISFDINEFDEFVISAGLYDKNSSQVNAIWLAKYDIDGDQIWNYRHSIIDITNTTIASVQGIGIDIFGEYNLGVTLDKPEGKRVDLYKFGYDGKITRHSENVIGRGSDGISLHTGTVDVSGDVYFAGQTHWNRNEFVLRFLDGAANPILDESDQYTVDGTPTPTLTATNNSGAVNSNRLKFYGKESAGTGSYAATYLKWDDETYNLQDAFGDGNDFTLELFAFLPSARSSNNSQTHHPLISITNDAQSNGGIMLLIDQSTKRMEFYASNTTQALDTVSPITGAAAAFVEDRWHHIALVRTGDNYTIYLNGTSYLTGATTNVSLADRDLTFGQIPGYVTAGVYEAVTQFSGSMNFIKLRNRSITSFAMPSDLASSTTENYNFTDSSFFGDKFTRNSYLYKNDDIPYIGYQCKVDKNNDAVRLGTFPNNGSFFSDLTITRSATTTFNLATTLNAVSLGTWVLGGSGLQLLDFDNTGITNTFATGSSTILNDLWSSRTATVPAPGSKKVKVDAQVLGKFFIKPTSTVKIDNVLRLTTNQAFNFTEKTKLELRNRSTLVGTNLTIGSFINSAYVVSVDTENDYIYVAISNNDWSDDLAGNYELRTVQFDEDGLDITGPVPNDVNRIIRYEFPQVTASTPGIFQFDMSTVSYNGGTLDQFARFFKVDNDEVAVGLYSLRIDEVTGGAAYIAGSVIDIPDVATNIAYNNNELTDITISNITGVTKATLFLTLEKVIRPTVLTRTDDVYVVTSSRHYLNPQDMIFVDGNPSRTVNSIQVDEYDGAFPVNTIVGSKEFTYKLNAVATSDPATSNYGSVSIFSKSPVIKMYYGHQYDFDVSDTSMAGYFLSFSKDNLNKLEYSFNSILRTGIPGQTGASVVFRVTEPEITNISYYFDPSRVGANSPVNSNAYLDVVNSPYLGEFTVGILAGATITRGPDIMKFSLLNEPEGDANVTRSSYTTSSLKVVGLIGDIRIVNPGGFYRKLPIVDSIVSSRKIERVNIIEPGTEYAVGIYYSVPIQGDGEGGLVQITVTDGEDAEGGAIPGQISSVIISNAGKGYTTATIDIEAIPGILGAGLTGSGADLQVEIPPFGTGASIFTRGNNVGKIKKLKNNNFGYDYPHDYTLRPEITFPINAQLINTSILRDITVTDPGSGYSQPPTVVIEGGGGTGAIAEASIKNGRIDKIIVKDPGAGYSSEPDVSLKSSFNYVVNLDLGLLQFSYPHGIVSGSEVQLQTEADGGVDGAFPIAAGAVGTLNSTTTYYAISGTANSLEDDQLKIAITESNAELGDSISFVNAGAGRQILLTASFGGAATANVGTGEFLAGEEIYQGENVNTPTAVGYVSENDGWLVGPRLLKLVDYTGVFELGEKVTGKISKSSGVIADLAIARGVLDIDSITKTTGQFVDDVGKLSEIIQKVQDSYFYQSFSYVVQSSVSIENWRELVTSNCHPAGFKLFGELNLTDKALIPNRTTDFELTKSVNLSDSAIVPNIQNFALVEPIYTQYNNSEVLFRQRRLTSSENILTSIVQRLDDISELFDGERISFPISVNQESVSAAANQLMVVLNGVVQNPGDAFNIQGNSIVFSEPPQPNAMVQYANVEIDFISIYRFSFSSVSGIFPTLGQTIFGLTSNWRGTVIRTSGNDIDVIFNGQSGTPLTTTGGLQESTAAVDGYDIGETMSVSATGFLGILDSVATVKDATNSNDYLYQFGEEIVNFQGEKAKIEEINLSVGQQSPVAKLRYTIGTGTTTFEVVSYGSDSNVPSPPPTGTFEVGGQYQFGSEIFAVTAVQNPTSESLTIEVQRGQSGTAPAQQQENGPVYTTNVEVTQELAVSKTTGTYQSTPGLLEIQQYDIIVGLKSGVVTFITRAFNYTDDVSGEAIPRVIISEGSTFFGLLFNRISNATYPNVVIDNISDSQIQINDFETNLVSFDSNFPTGESVNNYTIVYDNESGAIQETEFVRNYTFSYGNNSGELFANETAEVRQLAIKNFQGDGFFSAGQIIRSENAKAEVLGYNSGQNIIYLGKTSRGDSAGGEIHTATFNGGAALSTTQKKFGGASLYVDGTVGDNLTIPSSSEFAFGTNAFTIECYIYPEAAAVTGEATFLDMRASDPDVAVRMYLNNGIITVEVNGAVVANSGTAVLSAGSWYHVAYSRTSGNGALFLDGVNRGNGTDANSYPAKGVAVGGALTSNYFTGYIDEVMIRTDQAYSANFTPLAGIYQGVAGIKLLLHMEQEYDTTTTYDWSGVPTWTAGDEFVNSAIAFRYYDAANQVEANIDLIASEAVYRMDRNFPRLHIPAPVASDRGADSHDLILANLDFIANEGYERIGPTPPGGTTAQDCIDDVKDAIRNIAYNLKYGFNSKTWDAADLYTNGTVIQHLSGNEADSVSVFNSARDVAKQVINNTAVTIQGSHGLTQTTDNTITGVFGGCTDIETAIDNLMAIVTDTIMDPDGNDAATYPSSITQVTRTHPNHQQCTLDTKLIVSALLKDVRNGGNAFIWDAAAQYVNRSVTPITLNHIVGEEAETIWAIDMANTIAKEVMRSDTVTIQGDHGLTQTIDTTITVDPSSPYCADVATAMDNLITIITTTLDEAYVSAAELAIDANATAVDHLATVTKTSPLFPWAGGEVYAYRGDPLTVRFNDAANDKFYVNEIYADAQYRFIDAADLIQINSEAIIDETAGLMLDRYPSLALEMPRNTDGSGAGTTRCKTDLALILQAIIKDLKFGGNRYSVEAAKFYLGQNDEIQHVRLQLYASLFAHEQLGEMAKLAITGDLEAAAIYTDSVIVSDIGITNDAGNCANVKTAIDNLITTMNTIISPVSDRYKDAADLIKFNKNYITEEAISLMEEEFFYELSNGAQYQSFQYPGGSVDGRNKCIRDAGLILEGVIADLLTGGNNSSLRAVESYLDSNLQILHVEDQLTSTLYAFEQVQMLAKKAVANLLQTANSISLGTDYYVAQYTNQTAFSDTTITHDASGAGGNYSASDCADVQSSIDNLFTSMINTLAPGGDPSRSAAQIMLFNKNYYQTEIEQDVTNQWGAGIWDAEYENFINQVADDVIHDIVITDISTLPTNTEINNTQTLASLRALQITTDLVAGVNLIPALQTEDVSGGGWSSNGSSDITVTINSATAPDATTTADLVIPANNANDKALSRSYVLTAYTTFDRDNVTFDSDTDSFDTGVNVSTQRYTYSIFFKEGGYDRARLRVDWNATNYVFFTIDLTNGNSFSVNQSGITPVATGVFPQGDGWYRAFITIDVPFGVSSLNVSSYGTSNGSTNTAGNGTSGVYMWGAKLNQGNLDVYAAQSGTSFFPDNTLNIRSYILNEMKQYMNAALAQTLVSPSPIGTFLSYTDATLGAEYTTANAQAVVNYLIGLYESQLVDSTFYTGLQTRNNITLTSKTFGTRTVPIPFGGEIQQSSFIYGLLSDSNSEIRGYNVNEGYVVKEYLRMTVSGITDGPFVLNDTCNKQGDLAVTGTIYAFWSDENFNYLDIDVTGGVWTIADILQSDEGAFATVDAIEKRLHIISLMGDFVTGVPFKGYTSGETATTTSFIKSDAAVLSNSGGKLTVDTESLLGPFETTSVVYPENSRQYLDINQFAGLELNVGERIVSDGYVRYGVQVQGNLNVFEQGGILYGVTGGTKDPSRRAIITEVDLDNNFIYAQPYLGTFNNGEGIAYYGAIDGEFPIGYAVIQTSVVSTGNAAAKVVDIKTVGTSKRVFIEDIRGSWTARETLKARAGYRAQVQTVVDLKARVKRSFRGFDGTQTIYKLTTANGTPYFPDPEGHMMIFINGILQPPGSGSAYTAFSDNIQFNEAPEVGASFVGVYLGKLRQLDDISFEFDSLRQSFNLRRSGTFYSLTLTDGVQSAVVRPENNIIVSLNGVIQEPGVAFNLVGSRIIFAEVPRVGSTFVAFSYVGSEADVDAENVIPPIEPGDAIDIQGETSDRDVAVIESSNSLITFDYLGSVFGKDASATAAVTKGTIREARVTSGGSGFTSRPLVRVDSISGYDANIKALVGVERVELTNRGSGYKYPVVLAESSVPDDWTAPDLLQYPEDGTPTPIVDTFGAGGVGSGAVIETPEQLGVQDNTTPTTGGTTSGGGIPGVTSGATTIEELPTVPPSTAYNLSGYTTTGIWSSSTT</sequence>
<dbReference type="Pfam" id="PF14240">
    <property type="entry name" value="YHYH"/>
    <property type="match status" value="1"/>
</dbReference>
<dbReference type="Proteomes" id="UP000225808">
    <property type="component" value="Segment"/>
</dbReference>
<dbReference type="InterPro" id="IPR025924">
    <property type="entry name" value="YHYH_dom"/>
</dbReference>
<organism evidence="2 3">
    <name type="scientific">Cyanophage S-RIM14</name>
    <dbReference type="NCBI Taxonomy" id="1278423"/>
    <lineage>
        <taxon>Viruses</taxon>
        <taxon>Duplodnaviria</taxon>
        <taxon>Heunggongvirae</taxon>
        <taxon>Uroviricota</taxon>
        <taxon>Caudoviricetes</taxon>
        <taxon>Pantevenvirales</taxon>
        <taxon>Kyanoviridae</taxon>
        <taxon>Ahtivirus</taxon>
        <taxon>Ahtivirus sagseatwo</taxon>
    </lineage>
</organism>
<evidence type="ECO:0000259" key="1">
    <source>
        <dbReference type="PROSITE" id="PS50206"/>
    </source>
</evidence>
<reference evidence="2 3" key="1">
    <citation type="journal article" date="2016" name="Environ. Microbiol.">
        <title>Genomic diversification of marine cyanophages into stable ecotypes.</title>
        <authorList>
            <person name="Marston M.F."/>
            <person name="Martiny J.B."/>
        </authorList>
    </citation>
    <scope>NUCLEOTIDE SEQUENCE [LARGE SCALE GENOMIC DNA]</scope>
    <source>
        <strain evidence="2">LIS_02_1110</strain>
    </source>
</reference>
<protein>
    <submittedName>
        <fullName evidence="2">Structural protein</fullName>
    </submittedName>
</protein>
<dbReference type="PROSITE" id="PS50206">
    <property type="entry name" value="RHODANESE_3"/>
    <property type="match status" value="1"/>
</dbReference>
<dbReference type="Gene3D" id="2.40.30.20">
    <property type="match status" value="1"/>
</dbReference>
<dbReference type="InterPro" id="IPR013320">
    <property type="entry name" value="ConA-like_dom_sf"/>
</dbReference>
<dbReference type="Pfam" id="PF13385">
    <property type="entry name" value="Laminin_G_3"/>
    <property type="match status" value="2"/>
</dbReference>
<dbReference type="SUPFAM" id="SSF49899">
    <property type="entry name" value="Concanavalin A-like lectins/glucanases"/>
    <property type="match status" value="2"/>
</dbReference>
<accession>A0A1D7SI41</accession>